<organism evidence="2 3">
    <name type="scientific">Plantactinospora mayteni</name>
    <dbReference type="NCBI Taxonomy" id="566021"/>
    <lineage>
        <taxon>Bacteria</taxon>
        <taxon>Bacillati</taxon>
        <taxon>Actinomycetota</taxon>
        <taxon>Actinomycetes</taxon>
        <taxon>Micromonosporales</taxon>
        <taxon>Micromonosporaceae</taxon>
        <taxon>Plantactinospora</taxon>
    </lineage>
</organism>
<evidence type="ECO:0000313" key="2">
    <source>
        <dbReference type="EMBL" id="GIH00831.1"/>
    </source>
</evidence>
<evidence type="ECO:0000313" key="3">
    <source>
        <dbReference type="Proteomes" id="UP000621500"/>
    </source>
</evidence>
<name>A0ABQ4F1P3_9ACTN</name>
<dbReference type="Proteomes" id="UP000621500">
    <property type="component" value="Unassembled WGS sequence"/>
</dbReference>
<protein>
    <recommendedName>
        <fullName evidence="1">Beta-lactamase class A catalytic domain-containing protein</fullName>
    </recommendedName>
</protein>
<dbReference type="RefSeq" id="WP_203862123.1">
    <property type="nucleotide sequence ID" value="NZ_BAAAZQ010000018.1"/>
</dbReference>
<dbReference type="PANTHER" id="PTHR35333:SF3">
    <property type="entry name" value="BETA-LACTAMASE-TYPE TRANSPEPTIDASE FOLD CONTAINING PROTEIN"/>
    <property type="match status" value="1"/>
</dbReference>
<evidence type="ECO:0000259" key="1">
    <source>
        <dbReference type="Pfam" id="PF13354"/>
    </source>
</evidence>
<dbReference type="Pfam" id="PF13354">
    <property type="entry name" value="Beta-lactamase2"/>
    <property type="match status" value="1"/>
</dbReference>
<keyword evidence="3" id="KW-1185">Reference proteome</keyword>
<dbReference type="InterPro" id="IPR000871">
    <property type="entry name" value="Beta-lactam_class-A"/>
</dbReference>
<dbReference type="Gene3D" id="3.40.710.10">
    <property type="entry name" value="DD-peptidase/beta-lactamase superfamily"/>
    <property type="match status" value="1"/>
</dbReference>
<feature type="domain" description="Beta-lactamase class A catalytic" evidence="1">
    <location>
        <begin position="34"/>
        <end position="245"/>
    </location>
</feature>
<sequence length="286" mass="30142">MSWDALEVELAAVAGTVSVYAGRLGRRPAYTRLPDAPHYAASTMKVAVLAALHRVAEAGEVELDAPVPVVNEFDSARPGAGRFSCAADYDNDEAVWARLDGTAPLRWLAERMIVRSSNLATNLVLGHVGLPAVAEVWADSGARHSRTQRGIEDFAARDAGLDNQVTAADLARLLGGIARSRLASPGTCAAMLDVLLGQERGEDLAAGLPPGTRIAHKNGWVRGIRHGAGIVFPDDAPPYAVVVCTSVPPDAAGGPSGDDRDEQARRLLARVSALVWAARHRLGTVD</sequence>
<gene>
    <name evidence="2" type="ORF">Pma05_74030</name>
</gene>
<dbReference type="InterPro" id="IPR045155">
    <property type="entry name" value="Beta-lactam_cat"/>
</dbReference>
<dbReference type="InterPro" id="IPR012338">
    <property type="entry name" value="Beta-lactam/transpept-like"/>
</dbReference>
<dbReference type="EMBL" id="BONX01000058">
    <property type="protein sequence ID" value="GIH00831.1"/>
    <property type="molecule type" value="Genomic_DNA"/>
</dbReference>
<dbReference type="SUPFAM" id="SSF56601">
    <property type="entry name" value="beta-lactamase/transpeptidase-like"/>
    <property type="match status" value="1"/>
</dbReference>
<reference evidence="2 3" key="1">
    <citation type="submission" date="2021-01" db="EMBL/GenBank/DDBJ databases">
        <title>Whole genome shotgun sequence of Plantactinospora mayteni NBRC 109088.</title>
        <authorList>
            <person name="Komaki H."/>
            <person name="Tamura T."/>
        </authorList>
    </citation>
    <scope>NUCLEOTIDE SEQUENCE [LARGE SCALE GENOMIC DNA]</scope>
    <source>
        <strain evidence="2 3">NBRC 109088</strain>
    </source>
</reference>
<proteinExistence type="predicted"/>
<comment type="caution">
    <text evidence="2">The sequence shown here is derived from an EMBL/GenBank/DDBJ whole genome shotgun (WGS) entry which is preliminary data.</text>
</comment>
<accession>A0ABQ4F1P3</accession>
<dbReference type="PANTHER" id="PTHR35333">
    <property type="entry name" value="BETA-LACTAMASE"/>
    <property type="match status" value="1"/>
</dbReference>